<evidence type="ECO:0000313" key="1">
    <source>
        <dbReference type="EMBL" id="CAF5005611.1"/>
    </source>
</evidence>
<dbReference type="EMBL" id="CAJOBR010034078">
    <property type="protein sequence ID" value="CAF5005611.1"/>
    <property type="molecule type" value="Genomic_DNA"/>
</dbReference>
<feature type="non-terminal residue" evidence="1">
    <location>
        <position position="54"/>
    </location>
</feature>
<evidence type="ECO:0000313" key="2">
    <source>
        <dbReference type="Proteomes" id="UP000663848"/>
    </source>
</evidence>
<dbReference type="Proteomes" id="UP000663848">
    <property type="component" value="Unassembled WGS sequence"/>
</dbReference>
<protein>
    <submittedName>
        <fullName evidence="1">Uncharacterized protein</fullName>
    </submittedName>
</protein>
<organism evidence="1 2">
    <name type="scientific">Rotaria socialis</name>
    <dbReference type="NCBI Taxonomy" id="392032"/>
    <lineage>
        <taxon>Eukaryota</taxon>
        <taxon>Metazoa</taxon>
        <taxon>Spiralia</taxon>
        <taxon>Gnathifera</taxon>
        <taxon>Rotifera</taxon>
        <taxon>Eurotatoria</taxon>
        <taxon>Bdelloidea</taxon>
        <taxon>Philodinida</taxon>
        <taxon>Philodinidae</taxon>
        <taxon>Rotaria</taxon>
    </lineage>
</organism>
<reference evidence="1" key="1">
    <citation type="submission" date="2021-02" db="EMBL/GenBank/DDBJ databases">
        <authorList>
            <person name="Nowell W R."/>
        </authorList>
    </citation>
    <scope>NUCLEOTIDE SEQUENCE</scope>
</reference>
<sequence>MIPKDWAYNCKDESLGLLHDPQTSKLDVNQSASVQIWLTSPLHRVHENDTVILE</sequence>
<name>A0A822ASN6_9BILA</name>
<comment type="caution">
    <text evidence="1">The sequence shown here is derived from an EMBL/GenBank/DDBJ whole genome shotgun (WGS) entry which is preliminary data.</text>
</comment>
<accession>A0A822ASN6</accession>
<dbReference type="AlphaFoldDB" id="A0A822ASN6"/>
<proteinExistence type="predicted"/>
<gene>
    <name evidence="1" type="ORF">QYT958_LOCUS38585</name>
</gene>